<sequence>MRNKSYFLTVVLTGLSLYGNGQTKFQPQDTEFYEPKIRTVTTSDNQAPSDAIVLFNGTGLSLWCSANDSTKEANWHIENKILQVKPGTGNIRTKENFEDFQLHIEWKSPEAIKGEGQGRGNSGVFLQGYYEIQVLDNNKNPTYVNGQAGSLYKQQPPLVSAVKNPGEWHSYDMIYTAPRYNRDGIRIRKGSITVIHNGVVVQYNTEIAGTTEYIGMPRVIPHGAGPIVLQDHGDLVQFRNIWLRKL</sequence>
<proteinExistence type="predicted"/>
<evidence type="ECO:0000259" key="1">
    <source>
        <dbReference type="Pfam" id="PF06439"/>
    </source>
</evidence>
<evidence type="ECO:0000313" key="3">
    <source>
        <dbReference type="Proteomes" id="UP000309872"/>
    </source>
</evidence>
<accession>A0A4U0H551</accession>
<organism evidence="2 3">
    <name type="scientific">Sphingobacterium alkalisoli</name>
    <dbReference type="NCBI Taxonomy" id="1874115"/>
    <lineage>
        <taxon>Bacteria</taxon>
        <taxon>Pseudomonadati</taxon>
        <taxon>Bacteroidota</taxon>
        <taxon>Sphingobacteriia</taxon>
        <taxon>Sphingobacteriales</taxon>
        <taxon>Sphingobacteriaceae</taxon>
        <taxon>Sphingobacterium</taxon>
    </lineage>
</organism>
<dbReference type="Pfam" id="PF06439">
    <property type="entry name" value="3keto-disac_hyd"/>
    <property type="match status" value="1"/>
</dbReference>
<evidence type="ECO:0000313" key="2">
    <source>
        <dbReference type="EMBL" id="TJY66835.1"/>
    </source>
</evidence>
<dbReference type="GO" id="GO:0016787">
    <property type="term" value="F:hydrolase activity"/>
    <property type="evidence" value="ECO:0007669"/>
    <property type="project" value="InterPro"/>
</dbReference>
<dbReference type="AlphaFoldDB" id="A0A4U0H551"/>
<keyword evidence="3" id="KW-1185">Reference proteome</keyword>
<dbReference type="Proteomes" id="UP000309872">
    <property type="component" value="Unassembled WGS sequence"/>
</dbReference>
<protein>
    <submittedName>
        <fullName evidence="2">DUF1080 domain-containing protein</fullName>
    </submittedName>
</protein>
<reference evidence="2 3" key="1">
    <citation type="submission" date="2019-04" db="EMBL/GenBank/DDBJ databases">
        <title>Sphingobacterium olei sp. nov., isolated from oil-contaminated soil.</title>
        <authorList>
            <person name="Liu B."/>
        </authorList>
    </citation>
    <scope>NUCLEOTIDE SEQUENCE [LARGE SCALE GENOMIC DNA]</scope>
    <source>
        <strain evidence="2 3">Y3L14</strain>
    </source>
</reference>
<dbReference type="InterPro" id="IPR010496">
    <property type="entry name" value="AL/BT2_dom"/>
</dbReference>
<gene>
    <name evidence="2" type="ORF">FAZ19_07955</name>
</gene>
<name>A0A4U0H551_9SPHI</name>
<feature type="domain" description="3-keto-alpha-glucoside-1,2-lyase/3-keto-2-hydroxy-glucal hydratase" evidence="1">
    <location>
        <begin position="51"/>
        <end position="244"/>
    </location>
</feature>
<comment type="caution">
    <text evidence="2">The sequence shown here is derived from an EMBL/GenBank/DDBJ whole genome shotgun (WGS) entry which is preliminary data.</text>
</comment>
<dbReference type="OrthoDB" id="190957at2"/>
<dbReference type="Gene3D" id="2.60.120.560">
    <property type="entry name" value="Exo-inulinase, domain 1"/>
    <property type="match status" value="1"/>
</dbReference>
<dbReference type="RefSeq" id="WP_136820184.1">
    <property type="nucleotide sequence ID" value="NZ_BMJX01000002.1"/>
</dbReference>
<dbReference type="EMBL" id="SUKA01000002">
    <property type="protein sequence ID" value="TJY66835.1"/>
    <property type="molecule type" value="Genomic_DNA"/>
</dbReference>